<dbReference type="AlphaFoldDB" id="A0A1M5EUR4"/>
<dbReference type="EMBL" id="FQUV01000015">
    <property type="protein sequence ID" value="SHF82937.1"/>
    <property type="molecule type" value="Genomic_DNA"/>
</dbReference>
<evidence type="ECO:0000256" key="1">
    <source>
        <dbReference type="SAM" id="Phobius"/>
    </source>
</evidence>
<sequence length="44" mass="5035">MSKFGLHQLAILLKNSVCLARTLLAFVMLSMYQGRLLDIGRRKQ</sequence>
<evidence type="ECO:0000313" key="2">
    <source>
        <dbReference type="EMBL" id="SHF82937.1"/>
    </source>
</evidence>
<dbReference type="Proteomes" id="UP000184144">
    <property type="component" value="Unassembled WGS sequence"/>
</dbReference>
<accession>A0A1M5EUR4</accession>
<feature type="transmembrane region" description="Helical" evidence="1">
    <location>
        <begin position="12"/>
        <end position="32"/>
    </location>
</feature>
<keyword evidence="3" id="KW-1185">Reference proteome</keyword>
<keyword evidence="1" id="KW-0472">Membrane</keyword>
<protein>
    <submittedName>
        <fullName evidence="2">Uncharacterized protein</fullName>
    </submittedName>
</protein>
<evidence type="ECO:0000313" key="3">
    <source>
        <dbReference type="Proteomes" id="UP000184144"/>
    </source>
</evidence>
<proteinExistence type="predicted"/>
<keyword evidence="1" id="KW-1133">Transmembrane helix</keyword>
<name>A0A1M5EUR4_9RHOB</name>
<reference evidence="3" key="1">
    <citation type="submission" date="2016-11" db="EMBL/GenBank/DDBJ databases">
        <authorList>
            <person name="Varghese N."/>
            <person name="Submissions S."/>
        </authorList>
    </citation>
    <scope>NUCLEOTIDE SEQUENCE [LARGE SCALE GENOMIC DNA]</scope>
    <source>
        <strain evidence="3">DSM 100566</strain>
    </source>
</reference>
<gene>
    <name evidence="2" type="ORF">SAMN05444273_1151</name>
</gene>
<keyword evidence="1" id="KW-0812">Transmembrane</keyword>
<organism evidence="2 3">
    <name type="scientific">Litoreibacter ascidiaceicola</name>
    <dbReference type="NCBI Taxonomy" id="1486859"/>
    <lineage>
        <taxon>Bacteria</taxon>
        <taxon>Pseudomonadati</taxon>
        <taxon>Pseudomonadota</taxon>
        <taxon>Alphaproteobacteria</taxon>
        <taxon>Rhodobacterales</taxon>
        <taxon>Roseobacteraceae</taxon>
        <taxon>Litoreibacter</taxon>
    </lineage>
</organism>